<sequence length="241" mass="25428">MKTYTWRTQRIICCLISIVFAVVAFLWLFVGNGRLARAEPIAPADQTVQVQTKTAESSAATQSITAADSASQSQPATVSANSSADGSAAEVTDSLGQKDLQEVNQAPQDSAEVDASMQAATQASEVKATEATTAVKQDATVTENTKVQATEATAKPIVLKQADSKIAATMAAAKQATAENVVVTNEQQLNDALVAAPSDGTVQTICNANSVRITLNDCLLWWNGIRKKASWIEVILMLISL</sequence>
<protein>
    <submittedName>
        <fullName evidence="3">Uncharacterized protein</fullName>
    </submittedName>
</protein>
<name>A0A1X1FFF4_9LACO</name>
<dbReference type="KEGG" id="lpar:FAM21731_01272"/>
<keyword evidence="4" id="KW-1185">Reference proteome</keyword>
<dbReference type="EMBL" id="WKKY01000088">
    <property type="protein sequence ID" value="MSE20536.1"/>
    <property type="molecule type" value="Genomic_DNA"/>
</dbReference>
<evidence type="ECO:0000313" key="5">
    <source>
        <dbReference type="Proteomes" id="UP000491237"/>
    </source>
</evidence>
<comment type="caution">
    <text evidence="3">The sequence shown here is derived from an EMBL/GenBank/DDBJ whole genome shotgun (WGS) entry which is preliminary data.</text>
</comment>
<evidence type="ECO:0000256" key="1">
    <source>
        <dbReference type="SAM" id="MobiDB-lite"/>
    </source>
</evidence>
<dbReference type="EMBL" id="MSBD01000027">
    <property type="protein sequence ID" value="ORN29661.1"/>
    <property type="molecule type" value="Genomic_DNA"/>
</dbReference>
<feature type="compositionally biased region" description="Polar residues" evidence="1">
    <location>
        <begin position="59"/>
        <end position="85"/>
    </location>
</feature>
<dbReference type="Proteomes" id="UP000193009">
    <property type="component" value="Unassembled WGS sequence"/>
</dbReference>
<dbReference type="Proteomes" id="UP000491237">
    <property type="component" value="Unassembled WGS sequence"/>
</dbReference>
<accession>A0A1X1FFF4</accession>
<evidence type="ECO:0000313" key="2">
    <source>
        <dbReference type="EMBL" id="MSE20536.1"/>
    </source>
</evidence>
<feature type="region of interest" description="Disordered" evidence="1">
    <location>
        <begin position="59"/>
        <end position="124"/>
    </location>
</feature>
<dbReference type="AlphaFoldDB" id="A0A1X1FFF4"/>
<evidence type="ECO:0000313" key="4">
    <source>
        <dbReference type="Proteomes" id="UP000193009"/>
    </source>
</evidence>
<organism evidence="3 4">
    <name type="scientific">Lentilactobacillus parabuchneri</name>
    <dbReference type="NCBI Taxonomy" id="152331"/>
    <lineage>
        <taxon>Bacteria</taxon>
        <taxon>Bacillati</taxon>
        <taxon>Bacillota</taxon>
        <taxon>Bacilli</taxon>
        <taxon>Lactobacillales</taxon>
        <taxon>Lactobacillaceae</taxon>
        <taxon>Lentilactobacillus</taxon>
    </lineage>
</organism>
<evidence type="ECO:0000313" key="3">
    <source>
        <dbReference type="EMBL" id="ORN29661.1"/>
    </source>
</evidence>
<gene>
    <name evidence="3" type="ORF">FAM23169_01222</name>
    <name evidence="2" type="ORF">GKC44_04550</name>
</gene>
<reference evidence="3 4" key="1">
    <citation type="journal article" date="2017" name="Front. Microbiol.">
        <title>The Histidine Decarboxylase Gene Cluster of Lactobacillus parabuchneri Was Gained by Horizontal Gene Transfer and Is Mobile within the Species.</title>
        <authorList>
            <person name="Wuthrich D."/>
            <person name="Berthoud H."/>
            <person name="Wechsler D."/>
            <person name="Eugster E."/>
            <person name="Irmler S."/>
            <person name="Bruggmann R."/>
        </authorList>
    </citation>
    <scope>NUCLEOTIDE SEQUENCE [LARGE SCALE GENOMIC DNA]</scope>
    <source>
        <strain evidence="3 4">FAM23169</strain>
    </source>
</reference>
<dbReference type="RefSeq" id="WP_057908982.1">
    <property type="nucleotide sequence ID" value="NZ_CP018796.1"/>
</dbReference>
<reference evidence="2 5" key="2">
    <citation type="submission" date="2019-11" db="EMBL/GenBank/DDBJ databases">
        <title>Draft Genome Sequence of Plant Growth-Promoting Rhizosphere-Associated Bacteria.</title>
        <authorList>
            <person name="Vasilyev I.Y."/>
            <person name="Radchenko V."/>
            <person name="Ilnitskaya E.V."/>
        </authorList>
    </citation>
    <scope>NUCLEOTIDE SEQUENCE [LARGE SCALE GENOMIC DNA]</scope>
    <source>
        <strain evidence="2 5">VRA_07sq_f</strain>
    </source>
</reference>
<dbReference type="GeneID" id="69803033"/>
<proteinExistence type="predicted"/>